<dbReference type="Pfam" id="PF00651">
    <property type="entry name" value="BTB"/>
    <property type="match status" value="1"/>
</dbReference>
<dbReference type="InterPro" id="IPR006571">
    <property type="entry name" value="TLDc_dom"/>
</dbReference>
<dbReference type="EMBL" id="BLAL01000020">
    <property type="protein sequence ID" value="GES76346.1"/>
    <property type="molecule type" value="Genomic_DNA"/>
</dbReference>
<proteinExistence type="predicted"/>
<accession>A0A8H3KXW6</accession>
<evidence type="ECO:0000313" key="3">
    <source>
        <dbReference type="Proteomes" id="UP000615446"/>
    </source>
</evidence>
<feature type="domain" description="TLDc" evidence="1">
    <location>
        <begin position="261"/>
        <end position="427"/>
    </location>
</feature>
<dbReference type="OrthoDB" id="27341at2759"/>
<protein>
    <submittedName>
        <fullName evidence="2">Carbohydrate-binding module family 13 protein</fullName>
    </submittedName>
</protein>
<evidence type="ECO:0000313" key="2">
    <source>
        <dbReference type="EMBL" id="GES76346.1"/>
    </source>
</evidence>
<dbReference type="Pfam" id="PF07707">
    <property type="entry name" value="BACK"/>
    <property type="match status" value="1"/>
</dbReference>
<dbReference type="PROSITE" id="PS51886">
    <property type="entry name" value="TLDC"/>
    <property type="match status" value="1"/>
</dbReference>
<dbReference type="Proteomes" id="UP000615446">
    <property type="component" value="Unassembled WGS sequence"/>
</dbReference>
<dbReference type="PANTHER" id="PTHR45774:SF3">
    <property type="entry name" value="BTB (POZ) DOMAIN-CONTAINING 2B-RELATED"/>
    <property type="match status" value="1"/>
</dbReference>
<dbReference type="InterPro" id="IPR011333">
    <property type="entry name" value="SKP1/BTB/POZ_sf"/>
</dbReference>
<organism evidence="2 3">
    <name type="scientific">Rhizophagus clarus</name>
    <dbReference type="NCBI Taxonomy" id="94130"/>
    <lineage>
        <taxon>Eukaryota</taxon>
        <taxon>Fungi</taxon>
        <taxon>Fungi incertae sedis</taxon>
        <taxon>Mucoromycota</taxon>
        <taxon>Glomeromycotina</taxon>
        <taxon>Glomeromycetes</taxon>
        <taxon>Glomerales</taxon>
        <taxon>Glomeraceae</taxon>
        <taxon>Rhizophagus</taxon>
    </lineage>
</organism>
<dbReference type="Pfam" id="PF07534">
    <property type="entry name" value="TLD"/>
    <property type="match status" value="1"/>
</dbReference>
<dbReference type="SUPFAM" id="SSF54695">
    <property type="entry name" value="POZ domain"/>
    <property type="match status" value="1"/>
</dbReference>
<dbReference type="Gene3D" id="3.30.710.10">
    <property type="entry name" value="Potassium Channel Kv1.1, Chain A"/>
    <property type="match status" value="1"/>
</dbReference>
<dbReference type="SMART" id="SM00584">
    <property type="entry name" value="TLDc"/>
    <property type="match status" value="1"/>
</dbReference>
<dbReference type="PANTHER" id="PTHR45774">
    <property type="entry name" value="BTB/POZ DOMAIN-CONTAINING"/>
    <property type="match status" value="1"/>
</dbReference>
<dbReference type="InterPro" id="IPR000210">
    <property type="entry name" value="BTB/POZ_dom"/>
</dbReference>
<gene>
    <name evidence="2" type="ORF">RCL2_000375300</name>
</gene>
<name>A0A8H3KXW6_9GLOM</name>
<reference evidence="2" key="1">
    <citation type="submission" date="2019-10" db="EMBL/GenBank/DDBJ databases">
        <title>Conservation and host-specific expression of non-tandemly repeated heterogenous ribosome RNA gene in arbuscular mycorrhizal fungi.</title>
        <authorList>
            <person name="Maeda T."/>
            <person name="Kobayashi Y."/>
            <person name="Nakagawa T."/>
            <person name="Ezawa T."/>
            <person name="Yamaguchi K."/>
            <person name="Bino T."/>
            <person name="Nishimoto Y."/>
            <person name="Shigenobu S."/>
            <person name="Kawaguchi M."/>
        </authorList>
    </citation>
    <scope>NUCLEOTIDE SEQUENCE</scope>
    <source>
        <strain evidence="2">HR1</strain>
    </source>
</reference>
<dbReference type="InterPro" id="IPR011705">
    <property type="entry name" value="BACK"/>
</dbReference>
<dbReference type="AlphaFoldDB" id="A0A8H3KXW6"/>
<sequence length="433" mass="50148">MDENKFLPKLSQNLLEILNDEEYYDVTIEVGNDPYNDGTLSPIKLPNISPEIFQIILRYIYGGSLSLKEYDVTDIIKILVAANELNLQELITYLQSFLIKNKTNWMEQNIDFIYQTSFGDNSFMELQKYCTNLILKEPDKIFNSPKFSSIPEKLLVSIIQSDNLQISEIQIWESVLKWGIAQNPELPSDFADYSKDDFNVLKDTLQQCIPFIKFYNLTSKEFMDKVLPCKRILPKKLYKDLLKTFLNLLDPNSKPRNIDSKIITHPHAELILKWVDKLDITDKLTSSYEFNLLFRGSRDGFTRDKFHEICDNKSPTVTIIKVEDSNEILGGYNPVEWKSNSSYGITKDSFIFSFDNNRIENYVLSRVVDGNYATYNSISCGPKFGRSDLVIWSTINGNRCVKACYEKPIREITNEFTVKECEVFQILHNSDGK</sequence>
<comment type="caution">
    <text evidence="2">The sequence shown here is derived from an EMBL/GenBank/DDBJ whole genome shotgun (WGS) entry which is preliminary data.</text>
</comment>
<dbReference type="Gene3D" id="1.25.40.420">
    <property type="match status" value="1"/>
</dbReference>
<evidence type="ECO:0000259" key="1">
    <source>
        <dbReference type="PROSITE" id="PS51886"/>
    </source>
</evidence>
<dbReference type="SMART" id="SM00225">
    <property type="entry name" value="BTB"/>
    <property type="match status" value="1"/>
</dbReference>